<sequence length="298" mass="34594">MNDLSWGTKSKLLKDYRERRVGVSYLREGVTEAEDSMKLKLFRLMYETVRDSDLKVRRAELIRRHYTNSTSFDMGFIIGDITDKFSIISDIALTMKRLYKEWKPMEHISAYEQIANKAIEITNLIDMVRLIERKNTKLVCSPAVFVSGYDDPIKDLTDWNDRKRIRAMGYELIKEAKLKIRQLDGLKDEANPYTAFAVGTLLGRIREKYRSMLELYRMTRNKCTGAANLTLPNANPRRPLHNLLRLEEIRGLEVEIDQMVHILHNLDDNAPSFDLKLLVGNAKPRPKTTTPEPDSRSN</sequence>
<reference evidence="1" key="1">
    <citation type="submission" date="2021-02" db="EMBL/GenBank/DDBJ databases">
        <authorList>
            <person name="Steward A R."/>
        </authorList>
    </citation>
    <scope>NUCLEOTIDE SEQUENCE</scope>
</reference>
<dbReference type="Proteomes" id="UP000663880">
    <property type="component" value="Unassembled WGS sequence"/>
</dbReference>
<dbReference type="OrthoDB" id="7471570at2759"/>
<evidence type="ECO:0000313" key="2">
    <source>
        <dbReference type="Proteomes" id="UP000663880"/>
    </source>
</evidence>
<comment type="caution">
    <text evidence="1">The sequence shown here is derived from an EMBL/GenBank/DDBJ whole genome shotgun (WGS) entry which is preliminary data.</text>
</comment>
<organism evidence="1 2">
    <name type="scientific">Pieris macdunnoughi</name>
    <dbReference type="NCBI Taxonomy" id="345717"/>
    <lineage>
        <taxon>Eukaryota</taxon>
        <taxon>Metazoa</taxon>
        <taxon>Ecdysozoa</taxon>
        <taxon>Arthropoda</taxon>
        <taxon>Hexapoda</taxon>
        <taxon>Insecta</taxon>
        <taxon>Pterygota</taxon>
        <taxon>Neoptera</taxon>
        <taxon>Endopterygota</taxon>
        <taxon>Lepidoptera</taxon>
        <taxon>Glossata</taxon>
        <taxon>Ditrysia</taxon>
        <taxon>Papilionoidea</taxon>
        <taxon>Pieridae</taxon>
        <taxon>Pierinae</taxon>
        <taxon>Pieris</taxon>
    </lineage>
</organism>
<dbReference type="AlphaFoldDB" id="A0A821XIH1"/>
<proteinExistence type="predicted"/>
<accession>A0A821XIH1</accession>
<name>A0A821XIH1_9NEOP</name>
<evidence type="ECO:0000313" key="1">
    <source>
        <dbReference type="EMBL" id="CAF4942532.1"/>
    </source>
</evidence>
<gene>
    <name evidence="1" type="ORF">PMACD_LOCUS14860</name>
</gene>
<dbReference type="EMBL" id="CAJOBZ010000068">
    <property type="protein sequence ID" value="CAF4942532.1"/>
    <property type="molecule type" value="Genomic_DNA"/>
</dbReference>
<keyword evidence="2" id="KW-1185">Reference proteome</keyword>
<protein>
    <submittedName>
        <fullName evidence="1">Uncharacterized protein</fullName>
    </submittedName>
</protein>